<dbReference type="EMBL" id="CAFBNA010000153">
    <property type="protein sequence ID" value="CAB4946172.1"/>
    <property type="molecule type" value="Genomic_DNA"/>
</dbReference>
<protein>
    <submittedName>
        <fullName evidence="2">Unannotated protein</fullName>
    </submittedName>
</protein>
<feature type="transmembrane region" description="Helical" evidence="1">
    <location>
        <begin position="73"/>
        <end position="96"/>
    </location>
</feature>
<name>A0A6J6D1H4_9ZZZZ</name>
<reference evidence="2" key="1">
    <citation type="submission" date="2020-05" db="EMBL/GenBank/DDBJ databases">
        <authorList>
            <person name="Chiriac C."/>
            <person name="Salcher M."/>
            <person name="Ghai R."/>
            <person name="Kavagutti S V."/>
        </authorList>
    </citation>
    <scope>NUCLEOTIDE SEQUENCE</scope>
</reference>
<evidence type="ECO:0000313" key="2">
    <source>
        <dbReference type="EMBL" id="CAB4555628.1"/>
    </source>
</evidence>
<sequence length="106" mass="11570">MKFLSGDSKSFTNDVVGSRETIASGLQLFDLLTKCLTAVCEIVEHALANFLRLLHHLATLLFARFDDRSGFSFGIRTLGFGVLPNLCSCLLGFLGAPSYKSFSVFS</sequence>
<dbReference type="AlphaFoldDB" id="A0A6J6D1H4"/>
<keyword evidence="1" id="KW-0812">Transmembrane</keyword>
<evidence type="ECO:0000256" key="1">
    <source>
        <dbReference type="SAM" id="Phobius"/>
    </source>
</evidence>
<gene>
    <name evidence="2" type="ORF">UFOPK1603_00183</name>
    <name evidence="3" type="ORF">UFOPK3708_01730</name>
</gene>
<evidence type="ECO:0000313" key="3">
    <source>
        <dbReference type="EMBL" id="CAB4946172.1"/>
    </source>
</evidence>
<dbReference type="EMBL" id="CAEZTG010000008">
    <property type="protein sequence ID" value="CAB4555628.1"/>
    <property type="molecule type" value="Genomic_DNA"/>
</dbReference>
<keyword evidence="1" id="KW-1133">Transmembrane helix</keyword>
<proteinExistence type="predicted"/>
<accession>A0A6J6D1H4</accession>
<organism evidence="2">
    <name type="scientific">freshwater metagenome</name>
    <dbReference type="NCBI Taxonomy" id="449393"/>
    <lineage>
        <taxon>unclassified sequences</taxon>
        <taxon>metagenomes</taxon>
        <taxon>ecological metagenomes</taxon>
    </lineage>
</organism>
<keyword evidence="1" id="KW-0472">Membrane</keyword>